<evidence type="ECO:0000313" key="6">
    <source>
        <dbReference type="EMBL" id="MFC7152073.1"/>
    </source>
</evidence>
<keyword evidence="1" id="KW-0678">Repressor</keyword>
<evidence type="ECO:0000259" key="5">
    <source>
        <dbReference type="PROSITE" id="PS50932"/>
    </source>
</evidence>
<evidence type="ECO:0000256" key="2">
    <source>
        <dbReference type="ARBA" id="ARBA00023015"/>
    </source>
</evidence>
<keyword evidence="2" id="KW-0805">Transcription regulation</keyword>
<dbReference type="InterPro" id="IPR010982">
    <property type="entry name" value="Lambda_DNA-bd_dom_sf"/>
</dbReference>
<dbReference type="CDD" id="cd01392">
    <property type="entry name" value="HTH_LacI"/>
    <property type="match status" value="1"/>
</dbReference>
<evidence type="ECO:0000256" key="3">
    <source>
        <dbReference type="ARBA" id="ARBA00023125"/>
    </source>
</evidence>
<name>A0ABW2FG37_9BACL</name>
<keyword evidence="4" id="KW-0804">Transcription</keyword>
<dbReference type="EMBL" id="JBHTAI010000020">
    <property type="protein sequence ID" value="MFC7152073.1"/>
    <property type="molecule type" value="Genomic_DNA"/>
</dbReference>
<dbReference type="InterPro" id="IPR028082">
    <property type="entry name" value="Peripla_BP_I"/>
</dbReference>
<dbReference type="PANTHER" id="PTHR30146:SF148">
    <property type="entry name" value="HTH-TYPE TRANSCRIPTIONAL REPRESSOR PURR-RELATED"/>
    <property type="match status" value="1"/>
</dbReference>
<dbReference type="SUPFAM" id="SSF47413">
    <property type="entry name" value="lambda repressor-like DNA-binding domains"/>
    <property type="match status" value="1"/>
</dbReference>
<reference evidence="7" key="1">
    <citation type="journal article" date="2019" name="Int. J. Syst. Evol. Microbiol.">
        <title>The Global Catalogue of Microorganisms (GCM) 10K type strain sequencing project: providing services to taxonomists for standard genome sequencing and annotation.</title>
        <authorList>
            <consortium name="The Broad Institute Genomics Platform"/>
            <consortium name="The Broad Institute Genome Sequencing Center for Infectious Disease"/>
            <person name="Wu L."/>
            <person name="Ma J."/>
        </authorList>
    </citation>
    <scope>NUCLEOTIDE SEQUENCE [LARGE SCALE GENOMIC DNA]</scope>
    <source>
        <strain evidence="7">KCTC 12907</strain>
    </source>
</reference>
<dbReference type="Gene3D" id="1.10.260.40">
    <property type="entry name" value="lambda repressor-like DNA-binding domains"/>
    <property type="match status" value="1"/>
</dbReference>
<dbReference type="GO" id="GO:0003677">
    <property type="term" value="F:DNA binding"/>
    <property type="evidence" value="ECO:0007669"/>
    <property type="project" value="UniProtKB-KW"/>
</dbReference>
<dbReference type="InterPro" id="IPR000843">
    <property type="entry name" value="HTH_LacI"/>
</dbReference>
<keyword evidence="7" id="KW-1185">Reference proteome</keyword>
<dbReference type="Gene3D" id="3.40.50.2300">
    <property type="match status" value="2"/>
</dbReference>
<keyword evidence="3 6" id="KW-0238">DNA-binding</keyword>
<dbReference type="RefSeq" id="WP_378048566.1">
    <property type="nucleotide sequence ID" value="NZ_JBHMDN010000017.1"/>
</dbReference>
<dbReference type="PROSITE" id="PS50932">
    <property type="entry name" value="HTH_LACI_2"/>
    <property type="match status" value="1"/>
</dbReference>
<dbReference type="Proteomes" id="UP001596378">
    <property type="component" value="Unassembled WGS sequence"/>
</dbReference>
<proteinExistence type="predicted"/>
<dbReference type="PANTHER" id="PTHR30146">
    <property type="entry name" value="LACI-RELATED TRANSCRIPTIONAL REPRESSOR"/>
    <property type="match status" value="1"/>
</dbReference>
<organism evidence="6 7">
    <name type="scientific">Cohnella cellulosilytica</name>
    <dbReference type="NCBI Taxonomy" id="986710"/>
    <lineage>
        <taxon>Bacteria</taxon>
        <taxon>Bacillati</taxon>
        <taxon>Bacillota</taxon>
        <taxon>Bacilli</taxon>
        <taxon>Bacillales</taxon>
        <taxon>Paenibacillaceae</taxon>
        <taxon>Cohnella</taxon>
    </lineage>
</organism>
<sequence>MSDKVTMQQIADHIGVSKFAVSKALSGKSGVSRDTREKIIHAATQLGYFSQKRAKTVALKAAADQAERAGDKHTIVVLIPNVREQNRQSLYWGRIIDGIANALEERRLGMMIVTEQITDNFTKLINPDGVLGLVGVGLISNQLLLEVRSLGIPFVLVDHEDALIPSDSLFMNNYECERRLTNYLLGSGHRTFQFVGSIRFSRSFFDRWLGYRSALEEQDIPLNQHSELLELKGENRTELTERLDAIVRELKEAGTLPTAFVCANDSLAFCAMTALMKAGVRVPQDCSVAGFDNLEEAALSSPPLSTIHVNKEALGRRAVETLLRRIDHPDGPQEKILLSGDFVLRQSTGAAPVLQTK</sequence>
<dbReference type="SUPFAM" id="SSF53822">
    <property type="entry name" value="Periplasmic binding protein-like I"/>
    <property type="match status" value="1"/>
</dbReference>
<dbReference type="Pfam" id="PF13377">
    <property type="entry name" value="Peripla_BP_3"/>
    <property type="match status" value="1"/>
</dbReference>
<accession>A0ABW2FG37</accession>
<evidence type="ECO:0000313" key="7">
    <source>
        <dbReference type="Proteomes" id="UP001596378"/>
    </source>
</evidence>
<dbReference type="InterPro" id="IPR046335">
    <property type="entry name" value="LacI/GalR-like_sensor"/>
</dbReference>
<dbReference type="SMART" id="SM00354">
    <property type="entry name" value="HTH_LACI"/>
    <property type="match status" value="1"/>
</dbReference>
<evidence type="ECO:0000256" key="1">
    <source>
        <dbReference type="ARBA" id="ARBA00022491"/>
    </source>
</evidence>
<protein>
    <submittedName>
        <fullName evidence="6">LacI family DNA-binding transcriptional regulator</fullName>
    </submittedName>
</protein>
<comment type="caution">
    <text evidence="6">The sequence shown here is derived from an EMBL/GenBank/DDBJ whole genome shotgun (WGS) entry which is preliminary data.</text>
</comment>
<evidence type="ECO:0000256" key="4">
    <source>
        <dbReference type="ARBA" id="ARBA00023163"/>
    </source>
</evidence>
<feature type="domain" description="HTH lacI-type" evidence="5">
    <location>
        <begin position="5"/>
        <end position="59"/>
    </location>
</feature>
<dbReference type="Pfam" id="PF00356">
    <property type="entry name" value="LacI"/>
    <property type="match status" value="1"/>
</dbReference>
<gene>
    <name evidence="6" type="ORF">ACFQMJ_26365</name>
</gene>